<dbReference type="EMBL" id="HG518322">
    <property type="protein sequence ID" value="CDI08724.1"/>
    <property type="molecule type" value="Genomic_DNA"/>
</dbReference>
<dbReference type="HOGENOM" id="CLU_2809515_0_0_5"/>
<evidence type="ECO:0000313" key="1">
    <source>
        <dbReference type="EMBL" id="CDI08724.1"/>
    </source>
</evidence>
<dbReference type="KEGG" id="rir:BN877_I1828"/>
<dbReference type="AlphaFoldDB" id="U4PUC5"/>
<reference evidence="1 2" key="1">
    <citation type="journal article" date="2013" name="Genome Announc.">
        <title>Complete Genome Sequence of the Sesbania Symbiont and Rice Growth-Promoting Endophyte Rhizobium sp. Strain IRBG74.</title>
        <authorList>
            <person name="Crook M.B."/>
            <person name="Mitra S."/>
            <person name="Ane J.M."/>
            <person name="Sadowsky M.J."/>
            <person name="Gyaneshwar P."/>
        </authorList>
    </citation>
    <scope>NUCLEOTIDE SEQUENCE [LARGE SCALE GENOMIC DNA]</scope>
    <source>
        <strain evidence="1 2">IRBG74</strain>
    </source>
</reference>
<evidence type="ECO:0000313" key="2">
    <source>
        <dbReference type="Proteomes" id="UP000016944"/>
    </source>
</evidence>
<proteinExistence type="predicted"/>
<accession>U4PUC5</accession>
<organism evidence="1 2">
    <name type="scientific">Agrobacterium pusense</name>
    <dbReference type="NCBI Taxonomy" id="648995"/>
    <lineage>
        <taxon>Bacteria</taxon>
        <taxon>Pseudomonadati</taxon>
        <taxon>Pseudomonadota</taxon>
        <taxon>Alphaproteobacteria</taxon>
        <taxon>Hyphomicrobiales</taxon>
        <taxon>Rhizobiaceae</taxon>
        <taxon>Rhizobium/Agrobacterium group</taxon>
        <taxon>Agrobacterium</taxon>
    </lineage>
</organism>
<sequence>MIVSSNIPRVLFASPSVLPCLNLRKVFIWCSSERFAGTTMAIRTPYGPKVNCQWGITTETTGKFGFF</sequence>
<dbReference type="Proteomes" id="UP000016944">
    <property type="component" value="Chromosome I"/>
</dbReference>
<protein>
    <submittedName>
        <fullName evidence="1">Uncharacterized protein</fullName>
    </submittedName>
</protein>
<gene>
    <name evidence="1" type="ORF">BN877_I1828</name>
</gene>
<name>U4PUC5_9HYPH</name>